<feature type="transmembrane region" description="Helical" evidence="1">
    <location>
        <begin position="130"/>
        <end position="150"/>
    </location>
</feature>
<dbReference type="EMBL" id="CCKQ01017047">
    <property type="protein sequence ID" value="CDW88926.1"/>
    <property type="molecule type" value="Genomic_DNA"/>
</dbReference>
<reference evidence="2 3" key="1">
    <citation type="submission" date="2014-06" db="EMBL/GenBank/DDBJ databases">
        <authorList>
            <person name="Swart Estienne"/>
        </authorList>
    </citation>
    <scope>NUCLEOTIDE SEQUENCE [LARGE SCALE GENOMIC DNA]</scope>
    <source>
        <strain evidence="2 3">130c</strain>
    </source>
</reference>
<organism evidence="2 3">
    <name type="scientific">Stylonychia lemnae</name>
    <name type="common">Ciliate</name>
    <dbReference type="NCBI Taxonomy" id="5949"/>
    <lineage>
        <taxon>Eukaryota</taxon>
        <taxon>Sar</taxon>
        <taxon>Alveolata</taxon>
        <taxon>Ciliophora</taxon>
        <taxon>Intramacronucleata</taxon>
        <taxon>Spirotrichea</taxon>
        <taxon>Stichotrichia</taxon>
        <taxon>Sporadotrichida</taxon>
        <taxon>Oxytrichidae</taxon>
        <taxon>Stylonychinae</taxon>
        <taxon>Stylonychia</taxon>
    </lineage>
</organism>
<evidence type="ECO:0000313" key="3">
    <source>
        <dbReference type="Proteomes" id="UP000039865"/>
    </source>
</evidence>
<keyword evidence="1" id="KW-1133">Transmembrane helix</keyword>
<protein>
    <recommendedName>
        <fullName evidence="4">EamA domain-containing protein</fullName>
    </recommendedName>
</protein>
<sequence>MIRKKFDFDPSSIFYSSDFTILSGITYQDNIAKTLLVKFQLDTIYNSYVNHRTLNLVQIIQNSKFSIQQRNQNITFQDLYHFQYGADNIFDKRLKYNNVSRGNIFQLWRRSFISVNDEKVEKVQPDNLNILIGDISGILCSFSSAIFYQLNAKLAQKTPSSVTVTIFVIVSNIMIIIYGLLFNNFTFDRGIETGVWGFMNSQYILYNLFVLGFFCGAVCLYTDMEVLKYYPPIVFLIACLFEPIISQSLSCLLNIDKAPGMYTYIGAIITLFGIFAVGYGGQIIEKRNQ</sequence>
<proteinExistence type="predicted"/>
<dbReference type="InParanoid" id="A0A078B3X2"/>
<keyword evidence="1" id="KW-0472">Membrane</keyword>
<dbReference type="AlphaFoldDB" id="A0A078B3X2"/>
<evidence type="ECO:0008006" key="4">
    <source>
        <dbReference type="Google" id="ProtNLM"/>
    </source>
</evidence>
<keyword evidence="3" id="KW-1185">Reference proteome</keyword>
<dbReference type="OrthoDB" id="74158at2759"/>
<evidence type="ECO:0000256" key="1">
    <source>
        <dbReference type="SAM" id="Phobius"/>
    </source>
</evidence>
<feature type="transmembrane region" description="Helical" evidence="1">
    <location>
        <begin position="261"/>
        <end position="281"/>
    </location>
</feature>
<keyword evidence="1" id="KW-0812">Transmembrane</keyword>
<feature type="transmembrane region" description="Helical" evidence="1">
    <location>
        <begin position="203"/>
        <end position="221"/>
    </location>
</feature>
<accession>A0A078B3X2</accession>
<gene>
    <name evidence="2" type="primary">Contig15219.g16212</name>
    <name evidence="2" type="ORF">STYLEM_18051</name>
</gene>
<feature type="transmembrane region" description="Helical" evidence="1">
    <location>
        <begin position="233"/>
        <end position="255"/>
    </location>
</feature>
<evidence type="ECO:0000313" key="2">
    <source>
        <dbReference type="EMBL" id="CDW88926.1"/>
    </source>
</evidence>
<name>A0A078B3X2_STYLE</name>
<dbReference type="Proteomes" id="UP000039865">
    <property type="component" value="Unassembled WGS sequence"/>
</dbReference>
<feature type="transmembrane region" description="Helical" evidence="1">
    <location>
        <begin position="162"/>
        <end position="183"/>
    </location>
</feature>